<evidence type="ECO:0000313" key="7">
    <source>
        <dbReference type="EMBL" id="BDZ38718.1"/>
    </source>
</evidence>
<feature type="binding site" evidence="4">
    <location>
        <begin position="116"/>
        <end position="121"/>
    </location>
    <ligand>
        <name>acetyl-CoA</name>
        <dbReference type="ChEBI" id="CHEBI:57288"/>
    </ligand>
</feature>
<keyword evidence="3 4" id="KW-0012">Acyltransferase</keyword>
<evidence type="ECO:0000256" key="1">
    <source>
        <dbReference type="ARBA" id="ARBA00009213"/>
    </source>
</evidence>
<dbReference type="CDD" id="cd04301">
    <property type="entry name" value="NAT_SF"/>
    <property type="match status" value="1"/>
</dbReference>
<feature type="binding site" evidence="4">
    <location>
        <begin position="108"/>
        <end position="110"/>
    </location>
    <ligand>
        <name>acetyl-CoA</name>
        <dbReference type="ChEBI" id="CHEBI:57288"/>
    </ligand>
</feature>
<dbReference type="InterPro" id="IPR016181">
    <property type="entry name" value="Acyl_CoA_acyltransferase"/>
</dbReference>
<feature type="region of interest" description="Disordered" evidence="5">
    <location>
        <begin position="45"/>
        <end position="66"/>
    </location>
</feature>
<dbReference type="PANTHER" id="PTHR37817:SF1">
    <property type="entry name" value="N-ACETYLTRANSFERASE EIS"/>
    <property type="match status" value="1"/>
</dbReference>
<protein>
    <submittedName>
        <fullName evidence="7">UPF0256 protein</fullName>
    </submittedName>
</protein>
<dbReference type="InterPro" id="IPR025559">
    <property type="entry name" value="Eis_dom"/>
</dbReference>
<evidence type="ECO:0000256" key="4">
    <source>
        <dbReference type="HAMAP-Rule" id="MF_01812"/>
    </source>
</evidence>
<keyword evidence="2 4" id="KW-0808">Transferase</keyword>
<dbReference type="SUPFAM" id="SSF55729">
    <property type="entry name" value="Acyl-CoA N-acyltransferases (Nat)"/>
    <property type="match status" value="1"/>
</dbReference>
<feature type="binding site" evidence="4">
    <location>
        <begin position="144"/>
        <end position="145"/>
    </location>
    <ligand>
        <name>acetyl-CoA</name>
        <dbReference type="ChEBI" id="CHEBI:57288"/>
    </ligand>
</feature>
<dbReference type="InterPro" id="IPR000182">
    <property type="entry name" value="GNAT_dom"/>
</dbReference>
<accession>A0ABN6X3Y1</accession>
<dbReference type="EMBL" id="AP027728">
    <property type="protein sequence ID" value="BDZ38718.1"/>
    <property type="molecule type" value="Genomic_DNA"/>
</dbReference>
<dbReference type="Pfam" id="PF17668">
    <property type="entry name" value="Acetyltransf_17"/>
    <property type="match status" value="1"/>
</dbReference>
<dbReference type="PANTHER" id="PTHR37817">
    <property type="entry name" value="N-ACETYLTRANSFERASE EIS"/>
    <property type="match status" value="1"/>
</dbReference>
<gene>
    <name evidence="7" type="ORF">GCM10025863_13320</name>
</gene>
<feature type="domain" description="N-acetyltransferase" evidence="6">
    <location>
        <begin position="24"/>
        <end position="178"/>
    </location>
</feature>
<evidence type="ECO:0000256" key="2">
    <source>
        <dbReference type="ARBA" id="ARBA00022679"/>
    </source>
</evidence>
<dbReference type="Gene3D" id="3.30.1050.10">
    <property type="entry name" value="SCP2 sterol-binding domain"/>
    <property type="match status" value="1"/>
</dbReference>
<organism evidence="7 8">
    <name type="scientific">Microbacterium suwonense</name>
    <dbReference type="NCBI Taxonomy" id="683047"/>
    <lineage>
        <taxon>Bacteria</taxon>
        <taxon>Bacillati</taxon>
        <taxon>Actinomycetota</taxon>
        <taxon>Actinomycetes</taxon>
        <taxon>Micrococcales</taxon>
        <taxon>Microbacteriaceae</taxon>
        <taxon>Microbacterium</taxon>
    </lineage>
</organism>
<dbReference type="Pfam" id="PF13530">
    <property type="entry name" value="SCP2_2"/>
    <property type="match status" value="1"/>
</dbReference>
<feature type="active site" description="Proton donor" evidence="4">
    <location>
        <position position="149"/>
    </location>
</feature>
<dbReference type="InterPro" id="IPR022902">
    <property type="entry name" value="NAcTrfase_Eis"/>
</dbReference>
<evidence type="ECO:0000259" key="6">
    <source>
        <dbReference type="PROSITE" id="PS51186"/>
    </source>
</evidence>
<reference evidence="8" key="1">
    <citation type="journal article" date="2019" name="Int. J. Syst. Evol. Microbiol.">
        <title>The Global Catalogue of Microorganisms (GCM) 10K type strain sequencing project: providing services to taxonomists for standard genome sequencing and annotation.</title>
        <authorList>
            <consortium name="The Broad Institute Genomics Platform"/>
            <consortium name="The Broad Institute Genome Sequencing Center for Infectious Disease"/>
            <person name="Wu L."/>
            <person name="Ma J."/>
        </authorList>
    </citation>
    <scope>NUCLEOTIDE SEQUENCE [LARGE SCALE GENOMIC DNA]</scope>
    <source>
        <strain evidence="8">NBRC 106310</strain>
    </source>
</reference>
<name>A0ABN6X3Y1_9MICO</name>
<dbReference type="Proteomes" id="UP001321543">
    <property type="component" value="Chromosome"/>
</dbReference>
<evidence type="ECO:0000256" key="3">
    <source>
        <dbReference type="ARBA" id="ARBA00023315"/>
    </source>
</evidence>
<dbReference type="InterPro" id="IPR036527">
    <property type="entry name" value="SCP2_sterol-bd_dom_sf"/>
</dbReference>
<dbReference type="InterPro" id="IPR041380">
    <property type="entry name" value="Acetyltransf_17"/>
</dbReference>
<dbReference type="InterPro" id="IPR051554">
    <property type="entry name" value="Acetyltransferase_Eis"/>
</dbReference>
<dbReference type="Gene3D" id="3.40.630.30">
    <property type="match status" value="2"/>
</dbReference>
<dbReference type="RefSeq" id="WP_286302583.1">
    <property type="nucleotide sequence ID" value="NZ_AP027728.1"/>
</dbReference>
<comment type="subunit">
    <text evidence="4">Homohexamer; trimer of dimers.</text>
</comment>
<feature type="active site" description="Proton acceptor; via carboxylate" evidence="4">
    <location>
        <position position="430"/>
    </location>
</feature>
<keyword evidence="8" id="KW-1185">Reference proteome</keyword>
<proteinExistence type="inferred from homology"/>
<sequence>MSESHRTVHPVDPTSQQRLQKVGLEYRLIDTTSDADLDGFQRADARGFHDQEPTGEALAQSRETTRERRNLGVFDATAGRLPIATVNSWVTSLTVPGGELDMWAISSVTVASTHRRRGIARALLEGELRAASAAGVPMVGLTVSEATIYGRYGFSSAVPVARMTIDTARAGWAAAPVAGRLLYTDREELADQLARLHDVSRGARAGQIPGWRGRWLRLAGLGVDDKDGAAVRGIRYLDADGTVQGVMAYTLSEIPGQFRFELRIRTIVTATDEALRAIWQFVISHDLVTRATVDLRPVDDPLPWLVADQRAVGVEVHDHGWLRILDVVASLTARTYQRPLDVVLAVDDPLGFASGRWRMRVGADGRAQVESTDDAADVTLGVAELSAIFAGGVRASSLAAAGRVQAESHVIDALTAAFAADRAPVLSIWY</sequence>
<dbReference type="HAMAP" id="MF_01812">
    <property type="entry name" value="Eis"/>
    <property type="match status" value="1"/>
</dbReference>
<dbReference type="SUPFAM" id="SSF55718">
    <property type="entry name" value="SCP-like"/>
    <property type="match status" value="1"/>
</dbReference>
<comment type="similarity">
    <text evidence="1 4">Belongs to the acetyltransferase Eis family.</text>
</comment>
<evidence type="ECO:0000256" key="5">
    <source>
        <dbReference type="SAM" id="MobiDB-lite"/>
    </source>
</evidence>
<dbReference type="Pfam" id="PF13527">
    <property type="entry name" value="Acetyltransf_9"/>
    <property type="match status" value="1"/>
</dbReference>
<dbReference type="PROSITE" id="PS51186">
    <property type="entry name" value="GNAT"/>
    <property type="match status" value="1"/>
</dbReference>
<evidence type="ECO:0000313" key="8">
    <source>
        <dbReference type="Proteomes" id="UP001321543"/>
    </source>
</evidence>